<feature type="domain" description="SDH C-terminal" evidence="7">
    <location>
        <begin position="240"/>
        <end position="269"/>
    </location>
</feature>
<dbReference type="InterPro" id="IPR046346">
    <property type="entry name" value="Aminoacid_DH-like_N_sf"/>
</dbReference>
<evidence type="ECO:0000256" key="2">
    <source>
        <dbReference type="ARBA" id="ARBA00022605"/>
    </source>
</evidence>
<evidence type="ECO:0000259" key="6">
    <source>
        <dbReference type="Pfam" id="PF08501"/>
    </source>
</evidence>
<dbReference type="GO" id="GO:0009073">
    <property type="term" value="P:aromatic amino acid family biosynthetic process"/>
    <property type="evidence" value="ECO:0007669"/>
    <property type="project" value="UniProtKB-KW"/>
</dbReference>
<keyword evidence="3" id="KW-0521">NADP</keyword>
<dbReference type="SUPFAM" id="SSF53223">
    <property type="entry name" value="Aminoacid dehydrogenase-like, N-terminal domain"/>
    <property type="match status" value="1"/>
</dbReference>
<gene>
    <name evidence="8" type="ORF">MNBD_NITROSPIRAE03-1699</name>
</gene>
<name>A0A3B1DFY9_9ZZZZ</name>
<evidence type="ECO:0000256" key="3">
    <source>
        <dbReference type="ARBA" id="ARBA00022857"/>
    </source>
</evidence>
<dbReference type="InterPro" id="IPR041121">
    <property type="entry name" value="SDH_C"/>
</dbReference>
<dbReference type="EC" id="1.1.1.25" evidence="1"/>
<keyword evidence="4 8" id="KW-0560">Oxidoreductase</keyword>
<dbReference type="InterPro" id="IPR022893">
    <property type="entry name" value="Shikimate_DH_fam"/>
</dbReference>
<accession>A0A3B1DFY9</accession>
<organism evidence="8">
    <name type="scientific">hydrothermal vent metagenome</name>
    <dbReference type="NCBI Taxonomy" id="652676"/>
    <lineage>
        <taxon>unclassified sequences</taxon>
        <taxon>metagenomes</taxon>
        <taxon>ecological metagenomes</taxon>
    </lineage>
</organism>
<dbReference type="GO" id="GO:0008652">
    <property type="term" value="P:amino acid biosynthetic process"/>
    <property type="evidence" value="ECO:0007669"/>
    <property type="project" value="UniProtKB-KW"/>
</dbReference>
<dbReference type="GO" id="GO:0005829">
    <property type="term" value="C:cytosol"/>
    <property type="evidence" value="ECO:0007669"/>
    <property type="project" value="TreeGrafter"/>
</dbReference>
<dbReference type="Pfam" id="PF08501">
    <property type="entry name" value="Shikimate_dh_N"/>
    <property type="match status" value="1"/>
</dbReference>
<dbReference type="InterPro" id="IPR036291">
    <property type="entry name" value="NAD(P)-bd_dom_sf"/>
</dbReference>
<dbReference type="NCBIfam" id="TIGR00507">
    <property type="entry name" value="aroE"/>
    <property type="match status" value="1"/>
</dbReference>
<dbReference type="AlphaFoldDB" id="A0A3B1DFY9"/>
<dbReference type="InterPro" id="IPR011342">
    <property type="entry name" value="Shikimate_DH"/>
</dbReference>
<dbReference type="GO" id="GO:0019632">
    <property type="term" value="P:shikimate metabolic process"/>
    <property type="evidence" value="ECO:0007669"/>
    <property type="project" value="InterPro"/>
</dbReference>
<dbReference type="EMBL" id="UOGI01000208">
    <property type="protein sequence ID" value="VAX33850.1"/>
    <property type="molecule type" value="Genomic_DNA"/>
</dbReference>
<dbReference type="CDD" id="cd01065">
    <property type="entry name" value="NAD_bind_Shikimate_DH"/>
    <property type="match status" value="1"/>
</dbReference>
<sequence length="277" mass="30247">MSINAGTKITGLIGYPVEHSLSPDMHNAAFEHLGLNYCYIAMPVNPGGLPDAVKGIRALNFHGCNVTVPYKQDVIPLLDEIDAEAGFIGAVNTIRNDSGLLKGFNTDGRGFMESLKEAGVDPPGKDIFIMGAGGAARAIGYYLAQRALRLYIFDVDSGKSLSLVRDLKKLNREVFVAEDRDSIRSSDIIINATPLGLKKEDPLPLQMDILRREQVVCDLIYWNTPLITGAGEKGCKTVNGLGMLLWQGVFAFQIWTGVLPPVDLMREILVRGMEGRK</sequence>
<dbReference type="PANTHER" id="PTHR21089">
    <property type="entry name" value="SHIKIMATE DEHYDROGENASE"/>
    <property type="match status" value="1"/>
</dbReference>
<evidence type="ECO:0000313" key="8">
    <source>
        <dbReference type="EMBL" id="VAX33850.1"/>
    </source>
</evidence>
<protein>
    <recommendedName>
        <fullName evidence="1">shikimate dehydrogenase (NADP(+))</fullName>
        <ecNumber evidence="1">1.1.1.25</ecNumber>
    </recommendedName>
</protein>
<dbReference type="Gene3D" id="3.40.50.720">
    <property type="entry name" value="NAD(P)-binding Rossmann-like Domain"/>
    <property type="match status" value="1"/>
</dbReference>
<evidence type="ECO:0000256" key="4">
    <source>
        <dbReference type="ARBA" id="ARBA00023002"/>
    </source>
</evidence>
<feature type="domain" description="Shikimate dehydrogenase substrate binding N-terminal" evidence="6">
    <location>
        <begin position="12"/>
        <end position="94"/>
    </location>
</feature>
<proteinExistence type="inferred from homology"/>
<reference evidence="8" key="1">
    <citation type="submission" date="2018-06" db="EMBL/GenBank/DDBJ databases">
        <authorList>
            <person name="Zhirakovskaya E."/>
        </authorList>
    </citation>
    <scope>NUCLEOTIDE SEQUENCE</scope>
</reference>
<dbReference type="HAMAP" id="MF_00222">
    <property type="entry name" value="Shikimate_DH_AroE"/>
    <property type="match status" value="1"/>
</dbReference>
<keyword evidence="2" id="KW-0028">Amino-acid biosynthesis</keyword>
<evidence type="ECO:0000256" key="5">
    <source>
        <dbReference type="ARBA" id="ARBA00023141"/>
    </source>
</evidence>
<evidence type="ECO:0000256" key="1">
    <source>
        <dbReference type="ARBA" id="ARBA00012962"/>
    </source>
</evidence>
<dbReference type="InterPro" id="IPR013708">
    <property type="entry name" value="Shikimate_DH-bd_N"/>
</dbReference>
<dbReference type="SUPFAM" id="SSF51735">
    <property type="entry name" value="NAD(P)-binding Rossmann-fold domains"/>
    <property type="match status" value="1"/>
</dbReference>
<dbReference type="PANTHER" id="PTHR21089:SF1">
    <property type="entry name" value="BIFUNCTIONAL 3-DEHYDROQUINATE DEHYDRATASE_SHIKIMATE DEHYDROGENASE, CHLOROPLASTIC"/>
    <property type="match status" value="1"/>
</dbReference>
<dbReference type="GO" id="GO:0009423">
    <property type="term" value="P:chorismate biosynthetic process"/>
    <property type="evidence" value="ECO:0007669"/>
    <property type="project" value="TreeGrafter"/>
</dbReference>
<dbReference type="GO" id="GO:0050661">
    <property type="term" value="F:NADP binding"/>
    <property type="evidence" value="ECO:0007669"/>
    <property type="project" value="InterPro"/>
</dbReference>
<keyword evidence="5" id="KW-0057">Aromatic amino acid biosynthesis</keyword>
<dbReference type="NCBIfam" id="NF001319">
    <property type="entry name" value="PRK00258.3-3"/>
    <property type="match status" value="1"/>
</dbReference>
<dbReference type="Pfam" id="PF18317">
    <property type="entry name" value="SDH_C"/>
    <property type="match status" value="1"/>
</dbReference>
<dbReference type="Gene3D" id="3.40.50.10860">
    <property type="entry name" value="Leucine Dehydrogenase, chain A, domain 1"/>
    <property type="match status" value="1"/>
</dbReference>
<dbReference type="GO" id="GO:0004764">
    <property type="term" value="F:shikimate 3-dehydrogenase (NADP+) activity"/>
    <property type="evidence" value="ECO:0007669"/>
    <property type="project" value="UniProtKB-EC"/>
</dbReference>
<evidence type="ECO:0000259" key="7">
    <source>
        <dbReference type="Pfam" id="PF18317"/>
    </source>
</evidence>